<dbReference type="SUPFAM" id="SSF52833">
    <property type="entry name" value="Thioredoxin-like"/>
    <property type="match status" value="1"/>
</dbReference>
<dbReference type="OrthoDB" id="195058at2157"/>
<evidence type="ECO:0000259" key="1">
    <source>
        <dbReference type="PROSITE" id="PS51352"/>
    </source>
</evidence>
<organism evidence="2 3">
    <name type="scientific">Halovenus aranensis</name>
    <dbReference type="NCBI Taxonomy" id="890420"/>
    <lineage>
        <taxon>Archaea</taxon>
        <taxon>Methanobacteriati</taxon>
        <taxon>Methanobacteriota</taxon>
        <taxon>Stenosarchaea group</taxon>
        <taxon>Halobacteria</taxon>
        <taxon>Halobacteriales</taxon>
        <taxon>Haloarculaceae</taxon>
        <taxon>Halovenus</taxon>
    </lineage>
</organism>
<dbReference type="EMBL" id="FNFC01000008">
    <property type="protein sequence ID" value="SDJ75254.1"/>
    <property type="molecule type" value="Genomic_DNA"/>
</dbReference>
<sequence>MALTTLEPNPAWAEGAHEETVDVLAAHAEDLDFKVWAGDWCPDCRSQLPDFAAALAAASVPEDSVHQYELDTDKQGPGVEEYDIELIPTVVVEHDGEEVCRFVESEGTPIAVYLAEQLKVKLGD</sequence>
<accession>A0A1G8WAJ1</accession>
<proteinExistence type="predicted"/>
<dbReference type="Pfam" id="PF00085">
    <property type="entry name" value="Thioredoxin"/>
    <property type="match status" value="1"/>
</dbReference>
<gene>
    <name evidence="2" type="ORF">SAMN05216226_108166</name>
</gene>
<keyword evidence="3" id="KW-1185">Reference proteome</keyword>
<feature type="domain" description="Thioredoxin" evidence="1">
    <location>
        <begin position="3"/>
        <end position="123"/>
    </location>
</feature>
<dbReference type="Gene3D" id="3.40.30.10">
    <property type="entry name" value="Glutaredoxin"/>
    <property type="match status" value="1"/>
</dbReference>
<dbReference type="STRING" id="890420.SAMN05216226_108166"/>
<evidence type="ECO:0000313" key="3">
    <source>
        <dbReference type="Proteomes" id="UP000198856"/>
    </source>
</evidence>
<protein>
    <submittedName>
        <fullName evidence="2">Thioredoxin</fullName>
    </submittedName>
</protein>
<dbReference type="CDD" id="cd02947">
    <property type="entry name" value="TRX_family"/>
    <property type="match status" value="1"/>
</dbReference>
<reference evidence="2 3" key="1">
    <citation type="submission" date="2016-10" db="EMBL/GenBank/DDBJ databases">
        <authorList>
            <person name="de Groot N.N."/>
        </authorList>
    </citation>
    <scope>NUCLEOTIDE SEQUENCE [LARGE SCALE GENOMIC DNA]</scope>
    <source>
        <strain evidence="2 3">IBRC-M10015</strain>
    </source>
</reference>
<dbReference type="RefSeq" id="WP_092702498.1">
    <property type="nucleotide sequence ID" value="NZ_FNFC01000008.1"/>
</dbReference>
<evidence type="ECO:0000313" key="2">
    <source>
        <dbReference type="EMBL" id="SDJ75254.1"/>
    </source>
</evidence>
<dbReference type="InterPro" id="IPR013766">
    <property type="entry name" value="Thioredoxin_domain"/>
</dbReference>
<dbReference type="Proteomes" id="UP000198856">
    <property type="component" value="Unassembled WGS sequence"/>
</dbReference>
<dbReference type="PROSITE" id="PS51352">
    <property type="entry name" value="THIOREDOXIN_2"/>
    <property type="match status" value="1"/>
</dbReference>
<dbReference type="InterPro" id="IPR036249">
    <property type="entry name" value="Thioredoxin-like_sf"/>
</dbReference>
<name>A0A1G8WAJ1_9EURY</name>
<dbReference type="AlphaFoldDB" id="A0A1G8WAJ1"/>